<protein>
    <submittedName>
        <fullName evidence="1">Uncharacterized protein</fullName>
    </submittedName>
</protein>
<proteinExistence type="predicted"/>
<accession>A0A3D8SMW8</accession>
<name>A0A3D8SMW8_9EURO</name>
<gene>
    <name evidence="1" type="ORF">DSM5745_03780</name>
</gene>
<evidence type="ECO:0000313" key="2">
    <source>
        <dbReference type="Proteomes" id="UP000256690"/>
    </source>
</evidence>
<reference evidence="1 2" key="1">
    <citation type="journal article" date="2018" name="IMA Fungus">
        <title>IMA Genome-F 9: Draft genome sequence of Annulohypoxylon stygium, Aspergillus mulundensis, Berkeleyomyces basicola (syn. Thielaviopsis basicola), Ceratocystis smalleyi, two Cercospora beticola strains, Coleophoma cylindrospora, Fusarium fracticaudum, Phialophora cf. hyalina, and Morchella septimelata.</title>
        <authorList>
            <person name="Wingfield B.D."/>
            <person name="Bills G.F."/>
            <person name="Dong Y."/>
            <person name="Huang W."/>
            <person name="Nel W.J."/>
            <person name="Swalarsk-Parry B.S."/>
            <person name="Vaghefi N."/>
            <person name="Wilken P.M."/>
            <person name="An Z."/>
            <person name="de Beer Z.W."/>
            <person name="De Vos L."/>
            <person name="Chen L."/>
            <person name="Duong T.A."/>
            <person name="Gao Y."/>
            <person name="Hammerbacher A."/>
            <person name="Kikkert J.R."/>
            <person name="Li Y."/>
            <person name="Li H."/>
            <person name="Li K."/>
            <person name="Li Q."/>
            <person name="Liu X."/>
            <person name="Ma X."/>
            <person name="Naidoo K."/>
            <person name="Pethybridge S.J."/>
            <person name="Sun J."/>
            <person name="Steenkamp E.T."/>
            <person name="van der Nest M.A."/>
            <person name="van Wyk S."/>
            <person name="Wingfield M.J."/>
            <person name="Xiong C."/>
            <person name="Yue Q."/>
            <person name="Zhang X."/>
        </authorList>
    </citation>
    <scope>NUCLEOTIDE SEQUENCE [LARGE SCALE GENOMIC DNA]</scope>
    <source>
        <strain evidence="1 2">DSM 5745</strain>
    </source>
</reference>
<evidence type="ECO:0000313" key="1">
    <source>
        <dbReference type="EMBL" id="RDW87138.1"/>
    </source>
</evidence>
<keyword evidence="2" id="KW-1185">Reference proteome</keyword>
<dbReference type="GeneID" id="38114150"/>
<dbReference type="Proteomes" id="UP000256690">
    <property type="component" value="Unassembled WGS sequence"/>
</dbReference>
<comment type="caution">
    <text evidence="1">The sequence shown here is derived from an EMBL/GenBank/DDBJ whole genome shotgun (WGS) entry which is preliminary data.</text>
</comment>
<dbReference type="RefSeq" id="XP_026606662.1">
    <property type="nucleotide sequence ID" value="XM_026745796.1"/>
</dbReference>
<sequence>MSQLEDPSLKALKTYTRTQTITLSPAAPGAHLLFNLGLCGRSKLTVLNALVLSTREQLFPSWTAFRAHHSRICRVSSGLPVRYSLSRADPRPTSGLAAHASAAQGLFVRLYLQQEPGEFAYDTKVRRGEIMRQT</sequence>
<organism evidence="1 2">
    <name type="scientific">Aspergillus mulundensis</name>
    <dbReference type="NCBI Taxonomy" id="1810919"/>
    <lineage>
        <taxon>Eukaryota</taxon>
        <taxon>Fungi</taxon>
        <taxon>Dikarya</taxon>
        <taxon>Ascomycota</taxon>
        <taxon>Pezizomycotina</taxon>
        <taxon>Eurotiomycetes</taxon>
        <taxon>Eurotiomycetidae</taxon>
        <taxon>Eurotiales</taxon>
        <taxon>Aspergillaceae</taxon>
        <taxon>Aspergillus</taxon>
        <taxon>Aspergillus subgen. Nidulantes</taxon>
    </lineage>
</organism>
<dbReference type="AlphaFoldDB" id="A0A3D8SMW8"/>
<dbReference type="EMBL" id="PVWQ01000003">
    <property type="protein sequence ID" value="RDW87138.1"/>
    <property type="molecule type" value="Genomic_DNA"/>
</dbReference>